<protein>
    <recommendedName>
        <fullName evidence="3">Aminoglycoside phosphotransferase domain-containing protein</fullName>
    </recommendedName>
</protein>
<dbReference type="AlphaFoldDB" id="A0A9P3PW65"/>
<proteinExistence type="predicted"/>
<reference evidence="1" key="1">
    <citation type="submission" date="2022-07" db="EMBL/GenBank/DDBJ databases">
        <title>The genome of Lyophyllum shimeji provides insight into the initial evolution of ectomycorrhizal fungal genome.</title>
        <authorList>
            <person name="Kobayashi Y."/>
            <person name="Shibata T."/>
            <person name="Hirakawa H."/>
            <person name="Shigenobu S."/>
            <person name="Nishiyama T."/>
            <person name="Yamada A."/>
            <person name="Hasebe M."/>
            <person name="Kawaguchi M."/>
        </authorList>
    </citation>
    <scope>NUCLEOTIDE SEQUENCE</scope>
    <source>
        <strain evidence="1">AT787</strain>
    </source>
</reference>
<dbReference type="Proteomes" id="UP001063166">
    <property type="component" value="Unassembled WGS sequence"/>
</dbReference>
<keyword evidence="2" id="KW-1185">Reference proteome</keyword>
<dbReference type="EMBL" id="BRPK01000012">
    <property type="protein sequence ID" value="GLB42708.1"/>
    <property type="molecule type" value="Genomic_DNA"/>
</dbReference>
<organism evidence="1 2">
    <name type="scientific">Lyophyllum shimeji</name>
    <name type="common">Hon-shimeji</name>
    <name type="synonym">Tricholoma shimeji</name>
    <dbReference type="NCBI Taxonomy" id="47721"/>
    <lineage>
        <taxon>Eukaryota</taxon>
        <taxon>Fungi</taxon>
        <taxon>Dikarya</taxon>
        <taxon>Basidiomycota</taxon>
        <taxon>Agaricomycotina</taxon>
        <taxon>Agaricomycetes</taxon>
        <taxon>Agaricomycetidae</taxon>
        <taxon>Agaricales</taxon>
        <taxon>Tricholomatineae</taxon>
        <taxon>Lyophyllaceae</taxon>
        <taxon>Lyophyllum</taxon>
    </lineage>
</organism>
<evidence type="ECO:0000313" key="1">
    <source>
        <dbReference type="EMBL" id="GLB42708.1"/>
    </source>
</evidence>
<accession>A0A9P3PW65</accession>
<name>A0A9P3PW65_LYOSH</name>
<gene>
    <name evidence="1" type="ORF">LshimejAT787_1201570</name>
</gene>
<comment type="caution">
    <text evidence="1">The sequence shown here is derived from an EMBL/GenBank/DDBJ whole genome shotgun (WGS) entry which is preliminary data.</text>
</comment>
<evidence type="ECO:0008006" key="3">
    <source>
        <dbReference type="Google" id="ProtNLM"/>
    </source>
</evidence>
<dbReference type="OrthoDB" id="2906425at2759"/>
<evidence type="ECO:0000313" key="2">
    <source>
        <dbReference type="Proteomes" id="UP001063166"/>
    </source>
</evidence>
<sequence length="262" mass="30336">MALNHHRYILRQLTDMYVAFERHPFFRTGSIYPGELIGAFADRLTYESNNPGQIRMLGPYISLREHLDYTIAFYLRLIESSDWAVDDPVSSYLLYHLLLDLYPRLVGSALLDGDNFYLRRQDDKGDHILVNDQLDIVGIIDWECSKVVAKPFAFSAALLLLPNKVFDGVNRLCQVEEDFADIFDSLGRPDMALCIRHGRVPHRIVFILDSADRIDYCKPHLKGLYQSLGEETWSWESWRTDALQRYRTDPGLQHLLGEKVVI</sequence>